<keyword evidence="2" id="KW-0012">Acyltransferase</keyword>
<dbReference type="CDD" id="cd07987">
    <property type="entry name" value="LPLAT_MGAT-like"/>
    <property type="match status" value="1"/>
</dbReference>
<dbReference type="Pfam" id="PF01553">
    <property type="entry name" value="Acyltransferase"/>
    <property type="match status" value="1"/>
</dbReference>
<dbReference type="PANTHER" id="PTHR22753:SF14">
    <property type="entry name" value="MONOACYLGLYCEROL_DIACYLGLYCEROL O-ACYLTRANSFERASE"/>
    <property type="match status" value="1"/>
</dbReference>
<reference evidence="2 3" key="1">
    <citation type="submission" date="2019-08" db="EMBL/GenBank/DDBJ databases">
        <authorList>
            <person name="Liang Q."/>
        </authorList>
    </citation>
    <scope>NUCLEOTIDE SEQUENCE [LARGE SCALE GENOMIC DNA]</scope>
    <source>
        <strain evidence="2 3">V1718</strain>
    </source>
</reference>
<keyword evidence="2" id="KW-0808">Transferase</keyword>
<evidence type="ECO:0000313" key="3">
    <source>
        <dbReference type="Proteomes" id="UP000321595"/>
    </source>
</evidence>
<protein>
    <submittedName>
        <fullName evidence="2">Acyltransferase family protein</fullName>
    </submittedName>
</protein>
<dbReference type="KEGG" id="bbae:FRD01_10525"/>
<keyword evidence="3" id="KW-1185">Reference proteome</keyword>
<dbReference type="GO" id="GO:0016746">
    <property type="term" value="F:acyltransferase activity"/>
    <property type="evidence" value="ECO:0007669"/>
    <property type="project" value="UniProtKB-KW"/>
</dbReference>
<gene>
    <name evidence="2" type="ORF">FRD01_10525</name>
</gene>
<feature type="domain" description="Phospholipid/glycerol acyltransferase" evidence="1">
    <location>
        <begin position="76"/>
        <end position="194"/>
    </location>
</feature>
<dbReference type="AlphaFoldDB" id="A0A5B8XW09"/>
<dbReference type="EMBL" id="CP042467">
    <property type="protein sequence ID" value="QED27659.1"/>
    <property type="molecule type" value="Genomic_DNA"/>
</dbReference>
<dbReference type="SUPFAM" id="SSF69593">
    <property type="entry name" value="Glycerol-3-phosphate (1)-acyltransferase"/>
    <property type="match status" value="1"/>
</dbReference>
<dbReference type="GO" id="GO:0016020">
    <property type="term" value="C:membrane"/>
    <property type="evidence" value="ECO:0007669"/>
    <property type="project" value="TreeGrafter"/>
</dbReference>
<dbReference type="RefSeq" id="WP_146959392.1">
    <property type="nucleotide sequence ID" value="NZ_CP042467.1"/>
</dbReference>
<evidence type="ECO:0000259" key="1">
    <source>
        <dbReference type="SMART" id="SM00563"/>
    </source>
</evidence>
<accession>A0A5B8XW09</accession>
<sequence length="285" mass="32030">MSIRDRVDQWCVDTLEPGVWERIRSMDAGQNEYGYDPFGFDPEYLKYVGPVAQWLYRSYFRVETSGIQQVPEKGRVMLIANHSGQIALDGMMLGSALLFDRRPPRMVRAMVEHWVPTLPFISTFMARAGQVVGTRENARLLLEREGCLAVFPEGVRGISKTYDKAYQMVDFGLGFMRLALETGTPIVPVGIVGAEEQMPAVYNVKSVAKLLGMPAFPVTPAMLMLGPIGALPLPVKYRLHFGEPLTFEGKPDDEDRVVRQKVEVVQAEIAKLIERGLEDRNGEFF</sequence>
<dbReference type="OrthoDB" id="5241618at2"/>
<proteinExistence type="predicted"/>
<evidence type="ECO:0000313" key="2">
    <source>
        <dbReference type="EMBL" id="QED27659.1"/>
    </source>
</evidence>
<name>A0A5B8XW09_9DELT</name>
<dbReference type="InterPro" id="IPR002123">
    <property type="entry name" value="Plipid/glycerol_acylTrfase"/>
</dbReference>
<dbReference type="SMART" id="SM00563">
    <property type="entry name" value="PlsC"/>
    <property type="match status" value="1"/>
</dbReference>
<dbReference type="PANTHER" id="PTHR22753">
    <property type="entry name" value="TRANSMEMBRANE PROTEIN 68"/>
    <property type="match status" value="1"/>
</dbReference>
<organism evidence="2 3">
    <name type="scientific">Microvenator marinus</name>
    <dbReference type="NCBI Taxonomy" id="2600177"/>
    <lineage>
        <taxon>Bacteria</taxon>
        <taxon>Deltaproteobacteria</taxon>
        <taxon>Bradymonadales</taxon>
        <taxon>Microvenatoraceae</taxon>
        <taxon>Microvenator</taxon>
    </lineage>
</organism>
<dbReference type="Proteomes" id="UP000321595">
    <property type="component" value="Chromosome"/>
</dbReference>